<accession>A0AAN7VDV6</accession>
<comment type="caution">
    <text evidence="3">The sequence shown here is derived from an EMBL/GenBank/DDBJ whole genome shotgun (WGS) entry which is preliminary data.</text>
</comment>
<evidence type="ECO:0000259" key="2">
    <source>
        <dbReference type="Pfam" id="PF20700"/>
    </source>
</evidence>
<proteinExistence type="predicted"/>
<evidence type="ECO:0000313" key="4">
    <source>
        <dbReference type="Proteomes" id="UP001329430"/>
    </source>
</evidence>
<dbReference type="AlphaFoldDB" id="A0AAN7VDV6"/>
<evidence type="ECO:0000256" key="1">
    <source>
        <dbReference type="SAM" id="MobiDB-lite"/>
    </source>
</evidence>
<dbReference type="InterPro" id="IPR049012">
    <property type="entry name" value="Mutator_transp_dom"/>
</dbReference>
<feature type="region of interest" description="Disordered" evidence="1">
    <location>
        <begin position="572"/>
        <end position="595"/>
    </location>
</feature>
<sequence>MSSTHSKNRLSTHFETTYFGPESFNLNSMESPSCPKTISENFIRFERFYAAVFQIPNLKLRTYEAKSKQTEQQDYGVMSSEELERIQNHSLYREPDSEKQTSPITGNRIVELGYVLQTVLDIQYNHCLTCTFGKIIVQHEIRTSQGLVSTVALRCTMCNKMFHISTEEPRQYGSLINLGAVWGTLATGSTYSHCNEFLSCLDIPMIPEKFFSRIELELGNEWKSSLWRSMKEAGAEEKEHALRLGDVCEDGTPWITVYIDGSWSKRSYGNNYNALSGMIGIIGRHTGKVLFIAVRNKYCCICARADNSESMHKEKAHTCYKNWNGSAPAMEADMAVEGFNLSEEMHGVRYRQFIGDGDSSVFAKLRQNVKYGQTINKIECSNHALKNYGKHLYKIKKDTNIKFEGRKLLTLIKINQLQKRAKCSIYEHSKNEQNVALLRQDLKNGLHHVYGDHSVCREGICNNVGDQSENQIPLLKSTFIYSHLSGALELLIRKAHLLIKNENNNRAERLMNVVSRFNMGKRLNLIQRNSYETRVYLAGLRITGTNPGTYMTTFMNKTDAKTHSSRKRLFSDSILSKAKKPKPSTTKNRDYGANVEEPEIESDTLQIECDLLLQKLKVIL</sequence>
<gene>
    <name evidence="3" type="ORF">RI129_006283</name>
</gene>
<reference evidence="3 4" key="1">
    <citation type="journal article" date="2024" name="Insects">
        <title>An Improved Chromosome-Level Genome Assembly of the Firefly Pyrocoelia pectoralis.</title>
        <authorList>
            <person name="Fu X."/>
            <person name="Meyer-Rochow V.B."/>
            <person name="Ballantyne L."/>
            <person name="Zhu X."/>
        </authorList>
    </citation>
    <scope>NUCLEOTIDE SEQUENCE [LARGE SCALE GENOMIC DNA]</scope>
    <source>
        <tissue evidence="3">Whole body</tissue>
    </source>
</reference>
<protein>
    <recommendedName>
        <fullName evidence="2">Mutator-like transposase domain-containing protein</fullName>
    </recommendedName>
</protein>
<dbReference type="EMBL" id="JAVRBK010000004">
    <property type="protein sequence ID" value="KAK5644983.1"/>
    <property type="molecule type" value="Genomic_DNA"/>
</dbReference>
<keyword evidence="4" id="KW-1185">Reference proteome</keyword>
<name>A0AAN7VDV6_9COLE</name>
<organism evidence="3 4">
    <name type="scientific">Pyrocoelia pectoralis</name>
    <dbReference type="NCBI Taxonomy" id="417401"/>
    <lineage>
        <taxon>Eukaryota</taxon>
        <taxon>Metazoa</taxon>
        <taxon>Ecdysozoa</taxon>
        <taxon>Arthropoda</taxon>
        <taxon>Hexapoda</taxon>
        <taxon>Insecta</taxon>
        <taxon>Pterygota</taxon>
        <taxon>Neoptera</taxon>
        <taxon>Endopterygota</taxon>
        <taxon>Coleoptera</taxon>
        <taxon>Polyphaga</taxon>
        <taxon>Elateriformia</taxon>
        <taxon>Elateroidea</taxon>
        <taxon>Lampyridae</taxon>
        <taxon>Lampyrinae</taxon>
        <taxon>Pyrocoelia</taxon>
    </lineage>
</organism>
<feature type="domain" description="Mutator-like transposase" evidence="2">
    <location>
        <begin position="106"/>
        <end position="461"/>
    </location>
</feature>
<evidence type="ECO:0000313" key="3">
    <source>
        <dbReference type="EMBL" id="KAK5644983.1"/>
    </source>
</evidence>
<dbReference type="Proteomes" id="UP001329430">
    <property type="component" value="Chromosome 4"/>
</dbReference>
<dbReference type="Pfam" id="PF20700">
    <property type="entry name" value="Mutator"/>
    <property type="match status" value="1"/>
</dbReference>